<dbReference type="AlphaFoldDB" id="A0AAV3Y2S2"/>
<proteinExistence type="predicted"/>
<accession>A0AAV3Y2S2</accession>
<evidence type="ECO:0008006" key="3">
    <source>
        <dbReference type="Google" id="ProtNLM"/>
    </source>
</evidence>
<name>A0AAV3Y2S2_9GAST</name>
<comment type="caution">
    <text evidence="1">The sequence shown here is derived from an EMBL/GenBank/DDBJ whole genome shotgun (WGS) entry which is preliminary data.</text>
</comment>
<gene>
    <name evidence="1" type="ORF">PoB_000305800</name>
</gene>
<reference evidence="1 2" key="1">
    <citation type="journal article" date="2021" name="Elife">
        <title>Chloroplast acquisition without the gene transfer in kleptoplastic sea slugs, Plakobranchus ocellatus.</title>
        <authorList>
            <person name="Maeda T."/>
            <person name="Takahashi S."/>
            <person name="Yoshida T."/>
            <person name="Shimamura S."/>
            <person name="Takaki Y."/>
            <person name="Nagai Y."/>
            <person name="Toyoda A."/>
            <person name="Suzuki Y."/>
            <person name="Arimoto A."/>
            <person name="Ishii H."/>
            <person name="Satoh N."/>
            <person name="Nishiyama T."/>
            <person name="Hasebe M."/>
            <person name="Maruyama T."/>
            <person name="Minagawa J."/>
            <person name="Obokata J."/>
            <person name="Shigenobu S."/>
        </authorList>
    </citation>
    <scope>NUCLEOTIDE SEQUENCE [LARGE SCALE GENOMIC DNA]</scope>
</reference>
<evidence type="ECO:0000313" key="2">
    <source>
        <dbReference type="Proteomes" id="UP000735302"/>
    </source>
</evidence>
<organism evidence="1 2">
    <name type="scientific">Plakobranchus ocellatus</name>
    <dbReference type="NCBI Taxonomy" id="259542"/>
    <lineage>
        <taxon>Eukaryota</taxon>
        <taxon>Metazoa</taxon>
        <taxon>Spiralia</taxon>
        <taxon>Lophotrochozoa</taxon>
        <taxon>Mollusca</taxon>
        <taxon>Gastropoda</taxon>
        <taxon>Heterobranchia</taxon>
        <taxon>Euthyneura</taxon>
        <taxon>Panpulmonata</taxon>
        <taxon>Sacoglossa</taxon>
        <taxon>Placobranchoidea</taxon>
        <taxon>Plakobranchidae</taxon>
        <taxon>Plakobranchus</taxon>
    </lineage>
</organism>
<dbReference type="Proteomes" id="UP000735302">
    <property type="component" value="Unassembled WGS sequence"/>
</dbReference>
<evidence type="ECO:0000313" key="1">
    <source>
        <dbReference type="EMBL" id="GFN76552.1"/>
    </source>
</evidence>
<protein>
    <recommendedName>
        <fullName evidence="3">Four-helix bundle copper-binding protein</fullName>
    </recommendedName>
</protein>
<dbReference type="EMBL" id="BLXT01000403">
    <property type="protein sequence ID" value="GFN76552.1"/>
    <property type="molecule type" value="Genomic_DNA"/>
</dbReference>
<sequence length="79" mass="8461">MVCNQLCSCVESCVSQCLQERSECRSQAGPGPARRQACQTAFAGCHALCDVHCLAEIRTVGAQLTKLSSHLMAIIHVSI</sequence>
<keyword evidence="2" id="KW-1185">Reference proteome</keyword>